<dbReference type="Proteomes" id="UP001634394">
    <property type="component" value="Unassembled WGS sequence"/>
</dbReference>
<organism evidence="2 3">
    <name type="scientific">Sinanodonta woodiana</name>
    <name type="common">Chinese pond mussel</name>
    <name type="synonym">Anodonta woodiana</name>
    <dbReference type="NCBI Taxonomy" id="1069815"/>
    <lineage>
        <taxon>Eukaryota</taxon>
        <taxon>Metazoa</taxon>
        <taxon>Spiralia</taxon>
        <taxon>Lophotrochozoa</taxon>
        <taxon>Mollusca</taxon>
        <taxon>Bivalvia</taxon>
        <taxon>Autobranchia</taxon>
        <taxon>Heteroconchia</taxon>
        <taxon>Palaeoheterodonta</taxon>
        <taxon>Unionida</taxon>
        <taxon>Unionoidea</taxon>
        <taxon>Unionidae</taxon>
        <taxon>Unioninae</taxon>
        <taxon>Sinanodonta</taxon>
    </lineage>
</organism>
<keyword evidence="3" id="KW-1185">Reference proteome</keyword>
<dbReference type="AlphaFoldDB" id="A0ABD3VPA4"/>
<sequence>MLSTDCSKCVRVTSCEYTSSIMTRTSFLYLISLIITVAGTLFCVFLCSSHMDMFNPGFYVNSVSGKTSGASSPVFSGVVTRTCPDISDTDELVYAVRDSKSNCPYWAVLTTIHGPSDAVRLIATNRNWCLVIVADTKTPPRNAYLQGVQAEENVRFLSLEDQDYLYRALSQVIPREHFGRKNIGYLYAIQHGAEVIWDFDDDNLGLIDIQSKNFKPEFSYVAPCEYPSIPFKCINPYPYFGINESHSWQRGFALRHIKDQYMTPKMCNFSDKVDKVNIGVFQSLANIQPDVDAIYRLTRDVPFNFQATPDSHRPLVVPKGIYVPFNAQATMWNRNSFKYIPLPISVHGRVSDIWRSYMAEYFFYKNNIQVAFTPPYVKQDRNPHDNLGDLDAEIDLYRKSEQLVNVLSRNSSSISLKDLYNELYEREYIEERDLRFIKVWDVPFCFRRSERRTNFSRVLKY</sequence>
<proteinExistence type="predicted"/>
<dbReference type="EMBL" id="JBJQND010000011">
    <property type="protein sequence ID" value="KAL3862270.1"/>
    <property type="molecule type" value="Genomic_DNA"/>
</dbReference>
<name>A0ABD3VPA4_SINWO</name>
<reference evidence="2 3" key="1">
    <citation type="submission" date="2024-11" db="EMBL/GenBank/DDBJ databases">
        <title>Chromosome-level genome assembly of the freshwater bivalve Anodonta woodiana.</title>
        <authorList>
            <person name="Chen X."/>
        </authorList>
    </citation>
    <scope>NUCLEOTIDE SEQUENCE [LARGE SCALE GENOMIC DNA]</scope>
    <source>
        <strain evidence="2">MN2024</strain>
        <tissue evidence="2">Gills</tissue>
    </source>
</reference>
<protein>
    <submittedName>
        <fullName evidence="2">Uncharacterized protein</fullName>
    </submittedName>
</protein>
<comment type="caution">
    <text evidence="2">The sequence shown here is derived from an EMBL/GenBank/DDBJ whole genome shotgun (WGS) entry which is preliminary data.</text>
</comment>
<keyword evidence="1" id="KW-0472">Membrane</keyword>
<dbReference type="InterPro" id="IPR005049">
    <property type="entry name" value="STL-like"/>
</dbReference>
<evidence type="ECO:0000313" key="2">
    <source>
        <dbReference type="EMBL" id="KAL3862270.1"/>
    </source>
</evidence>
<gene>
    <name evidence="2" type="ORF">ACJMK2_008252</name>
</gene>
<dbReference type="PANTHER" id="PTHR31362:SF0">
    <property type="entry name" value="EXOSTOSIN DOMAIN-CONTAINING PROTEIN-RELATED"/>
    <property type="match status" value="1"/>
</dbReference>
<feature type="transmembrane region" description="Helical" evidence="1">
    <location>
        <begin position="27"/>
        <end position="47"/>
    </location>
</feature>
<dbReference type="PANTHER" id="PTHR31362">
    <property type="entry name" value="GLYCOSYLTRANSFERASE STELLO1-RELATED"/>
    <property type="match status" value="1"/>
</dbReference>
<keyword evidence="1" id="KW-1133">Transmembrane helix</keyword>
<accession>A0ABD3VPA4</accession>
<evidence type="ECO:0000256" key="1">
    <source>
        <dbReference type="SAM" id="Phobius"/>
    </source>
</evidence>
<evidence type="ECO:0000313" key="3">
    <source>
        <dbReference type="Proteomes" id="UP001634394"/>
    </source>
</evidence>
<dbReference type="Pfam" id="PF03385">
    <property type="entry name" value="STELLO"/>
    <property type="match status" value="1"/>
</dbReference>
<keyword evidence="1" id="KW-0812">Transmembrane</keyword>